<dbReference type="VEuPathDB" id="VectorBase:GPAI029118"/>
<reference evidence="1" key="2">
    <citation type="submission" date="2020-05" db="UniProtKB">
        <authorList>
            <consortium name="EnsemblMetazoa"/>
        </authorList>
    </citation>
    <scope>IDENTIFICATION</scope>
    <source>
        <strain evidence="1">IAEA</strain>
    </source>
</reference>
<accession>A0A1A9ZYQ6</accession>
<reference evidence="2" key="1">
    <citation type="submission" date="2014-03" db="EMBL/GenBank/DDBJ databases">
        <authorList>
            <person name="Aksoy S."/>
            <person name="Warren W."/>
            <person name="Wilson R.K."/>
        </authorList>
    </citation>
    <scope>NUCLEOTIDE SEQUENCE [LARGE SCALE GENOMIC DNA]</scope>
    <source>
        <strain evidence="2">IAEA</strain>
    </source>
</reference>
<organism evidence="1 2">
    <name type="scientific">Glossina pallidipes</name>
    <name type="common">Tsetse fly</name>
    <dbReference type="NCBI Taxonomy" id="7398"/>
    <lineage>
        <taxon>Eukaryota</taxon>
        <taxon>Metazoa</taxon>
        <taxon>Ecdysozoa</taxon>
        <taxon>Arthropoda</taxon>
        <taxon>Hexapoda</taxon>
        <taxon>Insecta</taxon>
        <taxon>Pterygota</taxon>
        <taxon>Neoptera</taxon>
        <taxon>Endopterygota</taxon>
        <taxon>Diptera</taxon>
        <taxon>Brachycera</taxon>
        <taxon>Muscomorpha</taxon>
        <taxon>Hippoboscoidea</taxon>
        <taxon>Glossinidae</taxon>
        <taxon>Glossina</taxon>
    </lineage>
</organism>
<sequence length="151" mass="16870">MRRKVTGVASIMVYGDEEGSNVTNYFEKSYSSFNWSTETYPYGVSEFDIFLSIAASEYETFEAASGFKRSCIPRPDDVPSCVLQGCVDLLYIPLTNIFTSSLRKDYFPCSWKSSYTGSKNIIENYTANKVSPMIFMPAMGAFPAGPNLDTK</sequence>
<evidence type="ECO:0000313" key="1">
    <source>
        <dbReference type="EnsemblMetazoa" id="GPAI029118-PA"/>
    </source>
</evidence>
<dbReference type="EnsemblMetazoa" id="GPAI029118-RA">
    <property type="protein sequence ID" value="GPAI029118-PA"/>
    <property type="gene ID" value="GPAI029118"/>
</dbReference>
<proteinExistence type="predicted"/>
<protein>
    <submittedName>
        <fullName evidence="1">Uncharacterized protein</fullName>
    </submittedName>
</protein>
<keyword evidence="2" id="KW-1185">Reference proteome</keyword>
<dbReference type="AlphaFoldDB" id="A0A1A9ZYQ6"/>
<dbReference type="Proteomes" id="UP000092445">
    <property type="component" value="Unassembled WGS sequence"/>
</dbReference>
<name>A0A1A9ZYQ6_GLOPL</name>
<evidence type="ECO:0000313" key="2">
    <source>
        <dbReference type="Proteomes" id="UP000092445"/>
    </source>
</evidence>